<evidence type="ECO:0000313" key="2">
    <source>
        <dbReference type="Proteomes" id="UP000018896"/>
    </source>
</evidence>
<dbReference type="PANTHER" id="PTHR39328:SF1">
    <property type="entry name" value="BLL2871 PROTEIN"/>
    <property type="match status" value="1"/>
</dbReference>
<name>W4QY60_HALA3</name>
<comment type="caution">
    <text evidence="1">The sequence shown here is derived from an EMBL/GenBank/DDBJ whole genome shotgun (WGS) entry which is preliminary data.</text>
</comment>
<dbReference type="STRING" id="1236973.JCM9157_4068"/>
<dbReference type="Pfam" id="PF06267">
    <property type="entry name" value="DUF1028"/>
    <property type="match status" value="1"/>
</dbReference>
<accession>W4QY60</accession>
<protein>
    <recommendedName>
        <fullName evidence="3">Fimbrial assembly protein FimA</fullName>
    </recommendedName>
</protein>
<dbReference type="eggNOG" id="COG3342">
    <property type="taxonomic scope" value="Bacteria"/>
</dbReference>
<sequence length="149" mass="16109">MEKERKNPNLVNTFSIVGFDPNTGELGVAVASKFLGVGSIVPWARAGAGAVATQSWANKDYGQKGLELLEKGMTPDAVLSELTKDDEGLQLRQVGMVSAKGESVTFTGEDCYEWAGGIAGANFACRVIFLLTKQLYKKWLMCSSPSRER</sequence>
<dbReference type="InterPro" id="IPR010430">
    <property type="entry name" value="DUF1028"/>
</dbReference>
<keyword evidence="2" id="KW-1185">Reference proteome</keyword>
<dbReference type="SUPFAM" id="SSF56235">
    <property type="entry name" value="N-terminal nucleophile aminohydrolases (Ntn hydrolases)"/>
    <property type="match status" value="1"/>
</dbReference>
<dbReference type="PANTHER" id="PTHR39328">
    <property type="entry name" value="BLL2871 PROTEIN"/>
    <property type="match status" value="1"/>
</dbReference>
<dbReference type="Proteomes" id="UP000018896">
    <property type="component" value="Unassembled WGS sequence"/>
</dbReference>
<reference evidence="1 2" key="1">
    <citation type="journal article" date="2014" name="Genome Announc.">
        <title>Draft Genome Sequences of Three Alkaliphilic Bacillus Strains, Bacillus wakoensis JCM 9140T, Bacillus akibai JCM 9157T, and Bacillus hemicellulosilyticus JCM 9152T.</title>
        <authorList>
            <person name="Yuki M."/>
            <person name="Oshima K."/>
            <person name="Suda W."/>
            <person name="Oshida Y."/>
            <person name="Kitamura K."/>
            <person name="Iida T."/>
            <person name="Hattori M."/>
            <person name="Ohkuma M."/>
        </authorList>
    </citation>
    <scope>NUCLEOTIDE SEQUENCE [LARGE SCALE GENOMIC DNA]</scope>
    <source>
        <strain evidence="1 2">JCM 9157</strain>
    </source>
</reference>
<dbReference type="AlphaFoldDB" id="W4QY60"/>
<gene>
    <name evidence="1" type="ORF">JCM9157_4068</name>
</gene>
<proteinExistence type="predicted"/>
<dbReference type="InterPro" id="IPR029055">
    <property type="entry name" value="Ntn_hydrolases_N"/>
</dbReference>
<dbReference type="EMBL" id="BAUV01000045">
    <property type="protein sequence ID" value="GAE36847.1"/>
    <property type="molecule type" value="Genomic_DNA"/>
</dbReference>
<dbReference type="Gene3D" id="3.60.20.10">
    <property type="entry name" value="Glutamine Phosphoribosylpyrophosphate, subunit 1, domain 1"/>
    <property type="match status" value="1"/>
</dbReference>
<evidence type="ECO:0008006" key="3">
    <source>
        <dbReference type="Google" id="ProtNLM"/>
    </source>
</evidence>
<organism evidence="1 2">
    <name type="scientific">Halalkalibacter akibai (strain ATCC 43226 / DSM 21942 / CIP 109018 / JCM 9157 / 1139)</name>
    <name type="common">Bacillus akibai</name>
    <dbReference type="NCBI Taxonomy" id="1236973"/>
    <lineage>
        <taxon>Bacteria</taxon>
        <taxon>Bacillati</taxon>
        <taxon>Bacillota</taxon>
        <taxon>Bacilli</taxon>
        <taxon>Bacillales</taxon>
        <taxon>Bacillaceae</taxon>
        <taxon>Halalkalibacter</taxon>
    </lineage>
</organism>
<evidence type="ECO:0000313" key="1">
    <source>
        <dbReference type="EMBL" id="GAE36847.1"/>
    </source>
</evidence>